<dbReference type="InterPro" id="IPR036910">
    <property type="entry name" value="HMG_box_dom_sf"/>
</dbReference>
<dbReference type="EMBL" id="KK088419">
    <property type="protein sequence ID" value="EYE96225.1"/>
    <property type="molecule type" value="Genomic_DNA"/>
</dbReference>
<dbReference type="Proteomes" id="UP000019804">
    <property type="component" value="Unassembled WGS sequence"/>
</dbReference>
<evidence type="ECO:0000256" key="5">
    <source>
        <dbReference type="SAM" id="MobiDB-lite"/>
    </source>
</evidence>
<dbReference type="SUPFAM" id="SSF47095">
    <property type="entry name" value="HMG-box"/>
    <property type="match status" value="1"/>
</dbReference>
<evidence type="ECO:0000256" key="3">
    <source>
        <dbReference type="ARBA" id="ARBA00023163"/>
    </source>
</evidence>
<evidence type="ECO:0000256" key="4">
    <source>
        <dbReference type="PROSITE-ProRule" id="PRU00267"/>
    </source>
</evidence>
<evidence type="ECO:0000313" key="7">
    <source>
        <dbReference type="EMBL" id="EYE96225.1"/>
    </source>
</evidence>
<evidence type="ECO:0000256" key="1">
    <source>
        <dbReference type="ARBA" id="ARBA00023015"/>
    </source>
</evidence>
<dbReference type="FunFam" id="1.10.30.10:FF:000041">
    <property type="entry name" value="HMG box family protein"/>
    <property type="match status" value="1"/>
</dbReference>
<dbReference type="PANTHER" id="PTHR10270">
    <property type="entry name" value="SOX TRANSCRIPTION FACTOR"/>
    <property type="match status" value="1"/>
</dbReference>
<accession>A0A017SIT7</accession>
<dbReference type="SMART" id="SM00398">
    <property type="entry name" value="HMG"/>
    <property type="match status" value="1"/>
</dbReference>
<dbReference type="GeneID" id="63695236"/>
<reference evidence="8" key="1">
    <citation type="journal article" date="2014" name="Nat. Commun.">
        <title>Genomic adaptations of the halophilic Dead Sea filamentous fungus Eurotium rubrum.</title>
        <authorList>
            <person name="Kis-Papo T."/>
            <person name="Weig A.R."/>
            <person name="Riley R."/>
            <person name="Persoh D."/>
            <person name="Salamov A."/>
            <person name="Sun H."/>
            <person name="Lipzen A."/>
            <person name="Wasser S.P."/>
            <person name="Rambold G."/>
            <person name="Grigoriev I.V."/>
            <person name="Nevo E."/>
        </authorList>
    </citation>
    <scope>NUCLEOTIDE SEQUENCE [LARGE SCALE GENOMIC DNA]</scope>
    <source>
        <strain evidence="8">CBS 135680</strain>
    </source>
</reference>
<dbReference type="GO" id="GO:0005634">
    <property type="term" value="C:nucleus"/>
    <property type="evidence" value="ECO:0007669"/>
    <property type="project" value="UniProtKB-UniRule"/>
</dbReference>
<organism evidence="7 8">
    <name type="scientific">Aspergillus ruber (strain CBS 135680)</name>
    <dbReference type="NCBI Taxonomy" id="1388766"/>
    <lineage>
        <taxon>Eukaryota</taxon>
        <taxon>Fungi</taxon>
        <taxon>Dikarya</taxon>
        <taxon>Ascomycota</taxon>
        <taxon>Pezizomycotina</taxon>
        <taxon>Eurotiomycetes</taxon>
        <taxon>Eurotiomycetidae</taxon>
        <taxon>Eurotiales</taxon>
        <taxon>Aspergillaceae</taxon>
        <taxon>Aspergillus</taxon>
        <taxon>Aspergillus subgen. Aspergillus</taxon>
    </lineage>
</organism>
<dbReference type="GO" id="GO:0000122">
    <property type="term" value="P:negative regulation of transcription by RNA polymerase II"/>
    <property type="evidence" value="ECO:0007669"/>
    <property type="project" value="TreeGrafter"/>
</dbReference>
<dbReference type="InterPro" id="IPR050140">
    <property type="entry name" value="SRY-related_HMG-box_TF-like"/>
</dbReference>
<keyword evidence="2 4" id="KW-0238">DNA-binding</keyword>
<dbReference type="GO" id="GO:0030154">
    <property type="term" value="P:cell differentiation"/>
    <property type="evidence" value="ECO:0007669"/>
    <property type="project" value="TreeGrafter"/>
</dbReference>
<dbReference type="OrthoDB" id="6247875at2759"/>
<dbReference type="HOGENOM" id="CLU_863254_0_0_1"/>
<evidence type="ECO:0000259" key="6">
    <source>
        <dbReference type="PROSITE" id="PS50118"/>
    </source>
</evidence>
<protein>
    <recommendedName>
        <fullName evidence="6">HMG box domain-containing protein</fullName>
    </recommendedName>
</protein>
<gene>
    <name evidence="7" type="ORF">EURHEDRAFT_401871</name>
</gene>
<sequence length="360" mass="39460">MATVPRTTNPTTKSSDTVTELLWKDALCHLKYTNNEVLLPTNVRDMIGQDNVDKIKSRLSALLGAPVVGFIDESINAFRLMRTPTFSGSTVSVASHDTLVKLPKKAPIGSSTNQREKPSVSSKTAKVPRPPNAFILYRQHHHPKIKEAYPDFQNNDISIMLGKQWKAEPEEVRAHYKALADDLKKKHAEEYPDYQYTPRRPCERKRRASSRQYAKHSKAAAAAGLAAASAKAKPYADVGIGLGLGSIPESGAVGAGTTTRYTPQAESPTSMTSGATLSTASTPAMQVANGMDHDLSGFNVFFGPNDLQDGQFNFDTVSFDAMVQQLRNNQNQDMFLQPLNPTEQAAVDSFEFSDYIADCF</sequence>
<dbReference type="Pfam" id="PF00505">
    <property type="entry name" value="HMG_box"/>
    <property type="match status" value="1"/>
</dbReference>
<proteinExistence type="predicted"/>
<dbReference type="GO" id="GO:0000978">
    <property type="term" value="F:RNA polymerase II cis-regulatory region sequence-specific DNA binding"/>
    <property type="evidence" value="ECO:0007669"/>
    <property type="project" value="TreeGrafter"/>
</dbReference>
<evidence type="ECO:0000256" key="2">
    <source>
        <dbReference type="ARBA" id="ARBA00023125"/>
    </source>
</evidence>
<dbReference type="PANTHER" id="PTHR10270:SF161">
    <property type="entry name" value="SEX-DETERMINING REGION Y PROTEIN"/>
    <property type="match status" value="1"/>
</dbReference>
<dbReference type="Gene3D" id="1.10.30.10">
    <property type="entry name" value="High mobility group box domain"/>
    <property type="match status" value="1"/>
</dbReference>
<keyword evidence="8" id="KW-1185">Reference proteome</keyword>
<keyword evidence="4" id="KW-0539">Nucleus</keyword>
<keyword evidence="3" id="KW-0804">Transcription</keyword>
<feature type="compositionally biased region" description="Polar residues" evidence="5">
    <location>
        <begin position="109"/>
        <end position="124"/>
    </location>
</feature>
<feature type="domain" description="HMG box" evidence="6">
    <location>
        <begin position="127"/>
        <end position="195"/>
    </location>
</feature>
<keyword evidence="1" id="KW-0805">Transcription regulation</keyword>
<dbReference type="RefSeq" id="XP_040639913.1">
    <property type="nucleotide sequence ID" value="XM_040780112.1"/>
</dbReference>
<dbReference type="InterPro" id="IPR009071">
    <property type="entry name" value="HMG_box_dom"/>
</dbReference>
<feature type="DNA-binding region" description="HMG box" evidence="4">
    <location>
        <begin position="127"/>
        <end position="195"/>
    </location>
</feature>
<name>A0A017SIT7_ASPRC</name>
<dbReference type="GO" id="GO:0001228">
    <property type="term" value="F:DNA-binding transcription activator activity, RNA polymerase II-specific"/>
    <property type="evidence" value="ECO:0007669"/>
    <property type="project" value="TreeGrafter"/>
</dbReference>
<evidence type="ECO:0000313" key="8">
    <source>
        <dbReference type="Proteomes" id="UP000019804"/>
    </source>
</evidence>
<dbReference type="STRING" id="1388766.A0A017SIT7"/>
<dbReference type="CDD" id="cd01389">
    <property type="entry name" value="HMG-box_ROX1-like"/>
    <property type="match status" value="1"/>
</dbReference>
<dbReference type="PROSITE" id="PS50118">
    <property type="entry name" value="HMG_BOX_2"/>
    <property type="match status" value="1"/>
</dbReference>
<feature type="region of interest" description="Disordered" evidence="5">
    <location>
        <begin position="104"/>
        <end position="126"/>
    </location>
</feature>
<dbReference type="AlphaFoldDB" id="A0A017SIT7"/>